<protein>
    <submittedName>
        <fullName evidence="2">Uncharacterized protein</fullName>
    </submittedName>
</protein>
<dbReference type="RefSeq" id="WP_213497422.1">
    <property type="nucleotide sequence ID" value="NZ_CP074694.1"/>
</dbReference>
<keyword evidence="3" id="KW-1185">Reference proteome</keyword>
<dbReference type="AlphaFoldDB" id="A0A8E6EVC3"/>
<reference evidence="2" key="1">
    <citation type="submission" date="2021-05" db="EMBL/GenBank/DDBJ databases">
        <title>Complete genome sequence of the cellulolytic planctomycete Telmatocola sphagniphila SP2T and characterization of the first cellulase from planctomycetes.</title>
        <authorList>
            <person name="Rakitin A.L."/>
            <person name="Beletsky A.V."/>
            <person name="Naumoff D.G."/>
            <person name="Kulichevskaya I.S."/>
            <person name="Mardanov A.V."/>
            <person name="Ravin N.V."/>
            <person name="Dedysh S.N."/>
        </authorList>
    </citation>
    <scope>NUCLEOTIDE SEQUENCE</scope>
    <source>
        <strain evidence="2">SP2T</strain>
    </source>
</reference>
<dbReference type="EMBL" id="CP074694">
    <property type="protein sequence ID" value="QVL32530.1"/>
    <property type="molecule type" value="Genomic_DNA"/>
</dbReference>
<evidence type="ECO:0000313" key="3">
    <source>
        <dbReference type="Proteomes" id="UP000676194"/>
    </source>
</evidence>
<organism evidence="2 3">
    <name type="scientific">Telmatocola sphagniphila</name>
    <dbReference type="NCBI Taxonomy" id="1123043"/>
    <lineage>
        <taxon>Bacteria</taxon>
        <taxon>Pseudomonadati</taxon>
        <taxon>Planctomycetota</taxon>
        <taxon>Planctomycetia</taxon>
        <taxon>Gemmatales</taxon>
        <taxon>Gemmataceae</taxon>
    </lineage>
</organism>
<evidence type="ECO:0000313" key="2">
    <source>
        <dbReference type="EMBL" id="QVL32530.1"/>
    </source>
</evidence>
<accession>A0A8E6EVC3</accession>
<dbReference type="Proteomes" id="UP000676194">
    <property type="component" value="Chromosome"/>
</dbReference>
<feature type="region of interest" description="Disordered" evidence="1">
    <location>
        <begin position="133"/>
        <end position="163"/>
    </location>
</feature>
<name>A0A8E6EVC3_9BACT</name>
<proteinExistence type="predicted"/>
<dbReference type="KEGG" id="tsph:KIH39_01020"/>
<sequence length="163" mass="17952">MIHRWGWLIAGFFCILQVAGCDKPAATSSAAPRATAKSEKEDHIHGAGPHGGAVFDWGPYHAEFCVEHPKQEATIYILKTDMKTHQPIKVEKLHLKIKDPVFELDLMAAPEKNDAPGTASCFIGKHERFGKEQEFGGTLSGEVEGKKFSGDFQELPEEPAPKK</sequence>
<evidence type="ECO:0000256" key="1">
    <source>
        <dbReference type="SAM" id="MobiDB-lite"/>
    </source>
</evidence>
<gene>
    <name evidence="2" type="ORF">KIH39_01020</name>
</gene>